<comment type="caution">
    <text evidence="1">The sequence shown here is derived from an EMBL/GenBank/DDBJ whole genome shotgun (WGS) entry which is preliminary data.</text>
</comment>
<keyword evidence="2" id="KW-1185">Reference proteome</keyword>
<dbReference type="Proteomes" id="UP001145742">
    <property type="component" value="Unassembled WGS sequence"/>
</dbReference>
<organism evidence="1 2">
    <name type="scientific">Willisornis vidua</name>
    <name type="common">Xingu scale-backed antbird</name>
    <dbReference type="NCBI Taxonomy" id="1566151"/>
    <lineage>
        <taxon>Eukaryota</taxon>
        <taxon>Metazoa</taxon>
        <taxon>Chordata</taxon>
        <taxon>Craniata</taxon>
        <taxon>Vertebrata</taxon>
        <taxon>Euteleostomi</taxon>
        <taxon>Archelosauria</taxon>
        <taxon>Archosauria</taxon>
        <taxon>Dinosauria</taxon>
        <taxon>Saurischia</taxon>
        <taxon>Theropoda</taxon>
        <taxon>Coelurosauria</taxon>
        <taxon>Aves</taxon>
        <taxon>Neognathae</taxon>
        <taxon>Neoaves</taxon>
        <taxon>Telluraves</taxon>
        <taxon>Australaves</taxon>
        <taxon>Passeriformes</taxon>
        <taxon>Thamnophilidae</taxon>
        <taxon>Willisornis</taxon>
    </lineage>
</organism>
<evidence type="ECO:0000313" key="1">
    <source>
        <dbReference type="EMBL" id="KAJ7405155.1"/>
    </source>
</evidence>
<protein>
    <submittedName>
        <fullName evidence="1">Protein pxr1-like</fullName>
    </submittedName>
</protein>
<evidence type="ECO:0000313" key="2">
    <source>
        <dbReference type="Proteomes" id="UP001145742"/>
    </source>
</evidence>
<accession>A0ABQ9CM14</accession>
<sequence>MDVDQVPEVKMMVRQAVNLQPMEVRSGANIHFNPIEDPMLEEVVSQRGLLSHEKPTLEQAAGRTCGPIEREDHVRAGFLAGLAIPWGTHMASLCS</sequence>
<name>A0ABQ9CM14_9PASS</name>
<proteinExistence type="predicted"/>
<dbReference type="EMBL" id="WHWB01034725">
    <property type="protein sequence ID" value="KAJ7405155.1"/>
    <property type="molecule type" value="Genomic_DNA"/>
</dbReference>
<gene>
    <name evidence="1" type="ORF">WISP_141642</name>
</gene>
<reference evidence="1" key="1">
    <citation type="submission" date="2019-10" db="EMBL/GenBank/DDBJ databases">
        <authorList>
            <person name="Soares A.E.R."/>
            <person name="Aleixo A."/>
            <person name="Schneider P."/>
            <person name="Miyaki C.Y."/>
            <person name="Schneider M.P."/>
            <person name="Mello C."/>
            <person name="Vasconcelos A.T.R."/>
        </authorList>
    </citation>
    <scope>NUCLEOTIDE SEQUENCE</scope>
    <source>
        <tissue evidence="1">Muscle</tissue>
    </source>
</reference>